<keyword evidence="3" id="KW-1185">Reference proteome</keyword>
<proteinExistence type="predicted"/>
<name>A0A8X6PIB0_NEPPI</name>
<evidence type="ECO:0000313" key="3">
    <source>
        <dbReference type="Proteomes" id="UP000887013"/>
    </source>
</evidence>
<evidence type="ECO:0000313" key="2">
    <source>
        <dbReference type="EMBL" id="GFT72764.1"/>
    </source>
</evidence>
<evidence type="ECO:0000256" key="1">
    <source>
        <dbReference type="SAM" id="MobiDB-lite"/>
    </source>
</evidence>
<dbReference type="AlphaFoldDB" id="A0A8X6PIB0"/>
<dbReference type="Proteomes" id="UP000887013">
    <property type="component" value="Unassembled WGS sequence"/>
</dbReference>
<dbReference type="EMBL" id="BMAW01116919">
    <property type="protein sequence ID" value="GFT72764.1"/>
    <property type="molecule type" value="Genomic_DNA"/>
</dbReference>
<protein>
    <submittedName>
        <fullName evidence="2">Uncharacterized protein</fullName>
    </submittedName>
</protein>
<accession>A0A8X6PIB0</accession>
<comment type="caution">
    <text evidence="2">The sequence shown here is derived from an EMBL/GenBank/DDBJ whole genome shotgun (WGS) entry which is preliminary data.</text>
</comment>
<sequence length="97" mass="11462">MRPIKDLKNASGAYLKSVDRLRPVPMSQHRKINKENTDDKNEAKIQKRDGQVHPLPTPEEGGRRNKKKRFVGERKGYVQHLLKQKESYSRCIFWYRG</sequence>
<feature type="compositionally biased region" description="Basic and acidic residues" evidence="1">
    <location>
        <begin position="33"/>
        <end position="51"/>
    </location>
</feature>
<reference evidence="2" key="1">
    <citation type="submission" date="2020-08" db="EMBL/GenBank/DDBJ databases">
        <title>Multicomponent nature underlies the extraordinary mechanical properties of spider dragline silk.</title>
        <authorList>
            <person name="Kono N."/>
            <person name="Nakamura H."/>
            <person name="Mori M."/>
            <person name="Yoshida Y."/>
            <person name="Ohtoshi R."/>
            <person name="Malay A.D."/>
            <person name="Moran D.A.P."/>
            <person name="Tomita M."/>
            <person name="Numata K."/>
            <person name="Arakawa K."/>
        </authorList>
    </citation>
    <scope>NUCLEOTIDE SEQUENCE</scope>
</reference>
<gene>
    <name evidence="2" type="ORF">NPIL_248241</name>
</gene>
<organism evidence="2 3">
    <name type="scientific">Nephila pilipes</name>
    <name type="common">Giant wood spider</name>
    <name type="synonym">Nephila maculata</name>
    <dbReference type="NCBI Taxonomy" id="299642"/>
    <lineage>
        <taxon>Eukaryota</taxon>
        <taxon>Metazoa</taxon>
        <taxon>Ecdysozoa</taxon>
        <taxon>Arthropoda</taxon>
        <taxon>Chelicerata</taxon>
        <taxon>Arachnida</taxon>
        <taxon>Araneae</taxon>
        <taxon>Araneomorphae</taxon>
        <taxon>Entelegynae</taxon>
        <taxon>Araneoidea</taxon>
        <taxon>Nephilidae</taxon>
        <taxon>Nephila</taxon>
    </lineage>
</organism>
<feature type="region of interest" description="Disordered" evidence="1">
    <location>
        <begin position="16"/>
        <end position="72"/>
    </location>
</feature>